<proteinExistence type="predicted"/>
<accession>A0A4Y1MZR9</accession>
<feature type="region of interest" description="Disordered" evidence="1">
    <location>
        <begin position="30"/>
        <end position="53"/>
    </location>
</feature>
<dbReference type="AlphaFoldDB" id="A0A4Y1MZR9"/>
<evidence type="ECO:0000256" key="1">
    <source>
        <dbReference type="SAM" id="MobiDB-lite"/>
    </source>
</evidence>
<feature type="region of interest" description="Disordered" evidence="1">
    <location>
        <begin position="82"/>
        <end position="103"/>
    </location>
</feature>
<organism evidence="2">
    <name type="scientific">Roseomonas mucosa</name>
    <dbReference type="NCBI Taxonomy" id="207340"/>
    <lineage>
        <taxon>Bacteria</taxon>
        <taxon>Pseudomonadati</taxon>
        <taxon>Pseudomonadota</taxon>
        <taxon>Alphaproteobacteria</taxon>
        <taxon>Acetobacterales</taxon>
        <taxon>Roseomonadaceae</taxon>
        <taxon>Roseomonas</taxon>
    </lineage>
</organism>
<name>A0A4Y1MZR9_9PROT</name>
<feature type="compositionally biased region" description="Basic residues" evidence="1">
    <location>
        <begin position="94"/>
        <end position="103"/>
    </location>
</feature>
<protein>
    <submittedName>
        <fullName evidence="2">Uncharacterized protein</fullName>
    </submittedName>
</protein>
<dbReference type="EMBL" id="CP025189">
    <property type="protein sequence ID" value="AWV23502.1"/>
    <property type="molecule type" value="Genomic_DNA"/>
</dbReference>
<gene>
    <name evidence="2" type="ORF">RADP37_05553</name>
</gene>
<reference evidence="2" key="1">
    <citation type="submission" date="2017-12" db="EMBL/GenBank/DDBJ databases">
        <authorList>
            <person name="Martens C."/>
            <person name="Dahlstrom E."/>
            <person name="Barbian K."/>
            <person name="Sykora L."/>
            <person name="Ricklefs S."/>
            <person name="Bruno D."/>
            <person name="Anzick I."/>
            <person name="Myles I."/>
            <person name="Datta S.K."/>
        </authorList>
    </citation>
    <scope>NUCLEOTIDE SEQUENCE</scope>
    <source>
        <strain evidence="2">AD2</strain>
    </source>
</reference>
<sequence length="103" mass="11334">MHAPAALGREERRTLRCGSWGGVYGVTRKVSSRPPKHPCHPLPPLPAAATLPRTFRRTGSNRGPHRMAGCLGTRPQALVARRSWRAAGAGRPREKARTRRGRL</sequence>
<evidence type="ECO:0000313" key="2">
    <source>
        <dbReference type="EMBL" id="AWV23502.1"/>
    </source>
</evidence>
<feature type="compositionally biased region" description="Basic residues" evidence="1">
    <location>
        <begin position="30"/>
        <end position="39"/>
    </location>
</feature>